<dbReference type="Gene3D" id="1.10.150.130">
    <property type="match status" value="1"/>
</dbReference>
<dbReference type="InterPro" id="IPR002104">
    <property type="entry name" value="Integrase_catalytic"/>
</dbReference>
<dbReference type="RefSeq" id="WP_097012954.1">
    <property type="nucleotide sequence ID" value="NZ_LT907975.1"/>
</dbReference>
<sequence>MPLTDAKIKAAKPKSKEYSLNDGEGLSLVVNPKGRKWWRFRYQMNGKQTMLSLGAYPYISLQDARLKRGDMKTLIAKGHDPSRKRKEDKRKASASEGFEAIAREWFEKQVDSGWSDRHAKTTMERMKKNIFPFIGDRPISELGVEDMLGVVQRCEKRGAVETARRIRQIMSQVFRYAVAAGRAERDPAADIKGALPPARKVKHHASITAPKEIGPLLRAIDGFSGTLVVHCALKFAPLVFVRPGELRNAEWSEINLEGREWRIPSEKMKGGSPHIVPLSTQAVDVLTELHSLTGPSGYVFPSVRTASRPMSENTINVSLRRIGYDKTEMTGHGFRSMASTLLNEHGWHKDAIERQLAHTPKDKVRASYNYAEHLPERKRMMQAWADYLDSLKDGGKVVPLFAQKVG</sequence>
<dbReference type="AlphaFoldDB" id="A0A2C8FDR7"/>
<dbReference type="Gene3D" id="1.10.443.10">
    <property type="entry name" value="Intergrase catalytic core"/>
    <property type="match status" value="1"/>
</dbReference>
<dbReference type="PANTHER" id="PTHR30629">
    <property type="entry name" value="PROPHAGE INTEGRASE"/>
    <property type="match status" value="1"/>
</dbReference>
<dbReference type="Gene3D" id="3.30.160.390">
    <property type="entry name" value="Integrase, DNA-binding domain"/>
    <property type="match status" value="1"/>
</dbReference>
<evidence type="ECO:0000256" key="4">
    <source>
        <dbReference type="ARBA" id="ARBA00023172"/>
    </source>
</evidence>
<dbReference type="InterPro" id="IPR050808">
    <property type="entry name" value="Phage_Integrase"/>
</dbReference>
<keyword evidence="9" id="KW-1185">Reference proteome</keyword>
<keyword evidence="4" id="KW-0233">DNA recombination</keyword>
<evidence type="ECO:0000313" key="9">
    <source>
        <dbReference type="Proteomes" id="UP000219215"/>
    </source>
</evidence>
<evidence type="ECO:0000256" key="3">
    <source>
        <dbReference type="ARBA" id="ARBA00023125"/>
    </source>
</evidence>
<dbReference type="InterPro" id="IPR053876">
    <property type="entry name" value="Phage_int_M"/>
</dbReference>
<evidence type="ECO:0000256" key="2">
    <source>
        <dbReference type="ARBA" id="ARBA00022908"/>
    </source>
</evidence>
<name>A0A2C8FDR7_9BACT</name>
<evidence type="ECO:0000259" key="6">
    <source>
        <dbReference type="PROSITE" id="PS51898"/>
    </source>
</evidence>
<dbReference type="KEGG" id="pprf:DPRO_3283"/>
<evidence type="ECO:0000259" key="7">
    <source>
        <dbReference type="PROSITE" id="PS51900"/>
    </source>
</evidence>
<dbReference type="GO" id="GO:0006310">
    <property type="term" value="P:DNA recombination"/>
    <property type="evidence" value="ECO:0007669"/>
    <property type="project" value="UniProtKB-KW"/>
</dbReference>
<reference evidence="9" key="1">
    <citation type="submission" date="2017-09" db="EMBL/GenBank/DDBJ databases">
        <authorList>
            <person name="Regsiter A."/>
            <person name="William W."/>
        </authorList>
    </citation>
    <scope>NUCLEOTIDE SEQUENCE [LARGE SCALE GENOMIC DNA]</scope>
    <source>
        <strain evidence="9">500-1</strain>
    </source>
</reference>
<feature type="domain" description="Tyr recombinase" evidence="6">
    <location>
        <begin position="202"/>
        <end position="385"/>
    </location>
</feature>
<protein>
    <submittedName>
        <fullName evidence="8">Putative prophage P4 integrase</fullName>
    </submittedName>
</protein>
<dbReference type="Proteomes" id="UP000219215">
    <property type="component" value="Chromosome DPRO"/>
</dbReference>
<dbReference type="InterPro" id="IPR011010">
    <property type="entry name" value="DNA_brk_join_enz"/>
</dbReference>
<evidence type="ECO:0000256" key="1">
    <source>
        <dbReference type="ARBA" id="ARBA00008857"/>
    </source>
</evidence>
<dbReference type="GO" id="GO:0003677">
    <property type="term" value="F:DNA binding"/>
    <property type="evidence" value="ECO:0007669"/>
    <property type="project" value="UniProtKB-UniRule"/>
</dbReference>
<dbReference type="EMBL" id="LT907975">
    <property type="protein sequence ID" value="SOB60195.1"/>
    <property type="molecule type" value="Genomic_DNA"/>
</dbReference>
<dbReference type="InterPro" id="IPR010998">
    <property type="entry name" value="Integrase_recombinase_N"/>
</dbReference>
<accession>A0A2C8FDR7</accession>
<dbReference type="InterPro" id="IPR025166">
    <property type="entry name" value="Integrase_DNA_bind_dom"/>
</dbReference>
<proteinExistence type="inferred from homology"/>
<dbReference type="InterPro" id="IPR013762">
    <property type="entry name" value="Integrase-like_cat_sf"/>
</dbReference>
<gene>
    <name evidence="8" type="primary">intB</name>
    <name evidence="8" type="ORF">DPRO_3283</name>
</gene>
<dbReference type="GO" id="GO:0015074">
    <property type="term" value="P:DNA integration"/>
    <property type="evidence" value="ECO:0007669"/>
    <property type="project" value="UniProtKB-KW"/>
</dbReference>
<dbReference type="OrthoDB" id="9775880at2"/>
<organism evidence="8 9">
    <name type="scientific">Pseudodesulfovibrio profundus</name>
    <dbReference type="NCBI Taxonomy" id="57320"/>
    <lineage>
        <taxon>Bacteria</taxon>
        <taxon>Pseudomonadati</taxon>
        <taxon>Thermodesulfobacteriota</taxon>
        <taxon>Desulfovibrionia</taxon>
        <taxon>Desulfovibrionales</taxon>
        <taxon>Desulfovibrionaceae</taxon>
    </lineage>
</organism>
<dbReference type="InterPro" id="IPR038488">
    <property type="entry name" value="Integrase_DNA-bd_sf"/>
</dbReference>
<feature type="domain" description="Core-binding (CB)" evidence="7">
    <location>
        <begin position="96"/>
        <end position="178"/>
    </location>
</feature>
<evidence type="ECO:0000256" key="5">
    <source>
        <dbReference type="PROSITE-ProRule" id="PRU01248"/>
    </source>
</evidence>
<dbReference type="SUPFAM" id="SSF56349">
    <property type="entry name" value="DNA breaking-rejoining enzymes"/>
    <property type="match status" value="1"/>
</dbReference>
<dbReference type="InterPro" id="IPR044068">
    <property type="entry name" value="CB"/>
</dbReference>
<dbReference type="Pfam" id="PF22022">
    <property type="entry name" value="Phage_int_M"/>
    <property type="match status" value="1"/>
</dbReference>
<dbReference type="PROSITE" id="PS51898">
    <property type="entry name" value="TYR_RECOMBINASE"/>
    <property type="match status" value="1"/>
</dbReference>
<comment type="similarity">
    <text evidence="1">Belongs to the 'phage' integrase family.</text>
</comment>
<dbReference type="CDD" id="cd00801">
    <property type="entry name" value="INT_P4_C"/>
    <property type="match status" value="1"/>
</dbReference>
<dbReference type="PANTHER" id="PTHR30629:SF2">
    <property type="entry name" value="PROPHAGE INTEGRASE INTS-RELATED"/>
    <property type="match status" value="1"/>
</dbReference>
<keyword evidence="3 5" id="KW-0238">DNA-binding</keyword>
<keyword evidence="2" id="KW-0229">DNA integration</keyword>
<evidence type="ECO:0000313" key="8">
    <source>
        <dbReference type="EMBL" id="SOB60195.1"/>
    </source>
</evidence>
<dbReference type="Pfam" id="PF13356">
    <property type="entry name" value="Arm-DNA-bind_3"/>
    <property type="match status" value="1"/>
</dbReference>
<dbReference type="PROSITE" id="PS51900">
    <property type="entry name" value="CB"/>
    <property type="match status" value="1"/>
</dbReference>
<dbReference type="Pfam" id="PF00589">
    <property type="entry name" value="Phage_integrase"/>
    <property type="match status" value="1"/>
</dbReference>